<protein>
    <submittedName>
        <fullName evidence="2">Uncharacterized protein</fullName>
    </submittedName>
</protein>
<proteinExistence type="predicted"/>
<dbReference type="AlphaFoldDB" id="A0A841XZH4"/>
<name>A0A841XZH4_9LIST</name>
<comment type="caution">
    <text evidence="2">The sequence shown here is derived from an EMBL/GenBank/DDBJ whole genome shotgun (WGS) entry which is preliminary data.</text>
</comment>
<reference evidence="2 3" key="1">
    <citation type="submission" date="2020-03" db="EMBL/GenBank/DDBJ databases">
        <title>Soil Listeria distribution.</title>
        <authorList>
            <person name="Liao J."/>
            <person name="Wiedmann M."/>
        </authorList>
    </citation>
    <scope>NUCLEOTIDE SEQUENCE [LARGE SCALE GENOMIC DNA]</scope>
    <source>
        <strain evidence="2 3">FSL L7-1816</strain>
    </source>
</reference>
<dbReference type="RefSeq" id="WP_185382227.1">
    <property type="nucleotide sequence ID" value="NZ_JAAROV010000002.1"/>
</dbReference>
<evidence type="ECO:0000313" key="3">
    <source>
        <dbReference type="Proteomes" id="UP000543379"/>
    </source>
</evidence>
<evidence type="ECO:0000256" key="1">
    <source>
        <dbReference type="SAM" id="MobiDB-lite"/>
    </source>
</evidence>
<feature type="region of interest" description="Disordered" evidence="1">
    <location>
        <begin position="30"/>
        <end position="62"/>
    </location>
</feature>
<feature type="compositionally biased region" description="Basic and acidic residues" evidence="1">
    <location>
        <begin position="47"/>
        <end position="62"/>
    </location>
</feature>
<organism evidence="2 3">
    <name type="scientific">Listeria booriae</name>
    <dbReference type="NCBI Taxonomy" id="1552123"/>
    <lineage>
        <taxon>Bacteria</taxon>
        <taxon>Bacillati</taxon>
        <taxon>Bacillota</taxon>
        <taxon>Bacilli</taxon>
        <taxon>Bacillales</taxon>
        <taxon>Listeriaceae</taxon>
        <taxon>Listeria</taxon>
    </lineage>
</organism>
<accession>A0A841XZH4</accession>
<gene>
    <name evidence="2" type="ORF">HB811_07415</name>
</gene>
<dbReference type="Proteomes" id="UP000543379">
    <property type="component" value="Unassembled WGS sequence"/>
</dbReference>
<sequence length="62" mass="7061">MSKFNVLKKFRDLEKDTTYEVGSTVELTSKRSKEISGKLGDGFIQPVEEKAEEKPDNDNPKK</sequence>
<dbReference type="EMBL" id="JAAROV010000002">
    <property type="protein sequence ID" value="MBC1316597.1"/>
    <property type="molecule type" value="Genomic_DNA"/>
</dbReference>
<evidence type="ECO:0000313" key="2">
    <source>
        <dbReference type="EMBL" id="MBC1316597.1"/>
    </source>
</evidence>